<keyword evidence="2" id="KW-1185">Reference proteome</keyword>
<dbReference type="EMBL" id="QNUE01000011">
    <property type="protein sequence ID" value="REC65988.1"/>
    <property type="molecule type" value="Genomic_DNA"/>
</dbReference>
<organism evidence="1 2">
    <name type="scientific">Chryseobacterium flavum</name>
    <dbReference type="NCBI Taxonomy" id="415851"/>
    <lineage>
        <taxon>Bacteria</taxon>
        <taxon>Pseudomonadati</taxon>
        <taxon>Bacteroidota</taxon>
        <taxon>Flavobacteriia</taxon>
        <taxon>Flavobacteriales</taxon>
        <taxon>Weeksellaceae</taxon>
        <taxon>Chryseobacterium group</taxon>
        <taxon>Chryseobacterium</taxon>
    </lineage>
</organism>
<dbReference type="OrthoDB" id="680152at2"/>
<dbReference type="AlphaFoldDB" id="A0A3D9CJS2"/>
<comment type="caution">
    <text evidence="1">The sequence shown here is derived from an EMBL/GenBank/DDBJ whole genome shotgun (WGS) entry which is preliminary data.</text>
</comment>
<reference evidence="1 2" key="1">
    <citation type="journal article" date="2007" name="Int. J. Syst. Evol. Microbiol.">
        <title>Chryseobacterium flavum sp. nov., isolated from polluted soil.</title>
        <authorList>
            <person name="Zhou Y."/>
            <person name="Dong J."/>
            <person name="Wang X."/>
            <person name="Huang X."/>
            <person name="Zhang K.Y."/>
            <person name="Zhang Y.Q."/>
            <person name="Guo Y.F."/>
            <person name="Lai R."/>
            <person name="Li W.J."/>
        </authorList>
    </citation>
    <scope>NUCLEOTIDE SEQUENCE [LARGE SCALE GENOMIC DNA]</scope>
    <source>
        <strain evidence="1 2">KCTC 12877</strain>
    </source>
</reference>
<evidence type="ECO:0000313" key="2">
    <source>
        <dbReference type="Proteomes" id="UP000256769"/>
    </source>
</evidence>
<evidence type="ECO:0000313" key="1">
    <source>
        <dbReference type="EMBL" id="REC65988.1"/>
    </source>
</evidence>
<proteinExistence type="predicted"/>
<protein>
    <recommendedName>
        <fullName evidence="3">Quinol oxidase subunit 4</fullName>
    </recommendedName>
</protein>
<evidence type="ECO:0008006" key="3">
    <source>
        <dbReference type="Google" id="ProtNLM"/>
    </source>
</evidence>
<gene>
    <name evidence="1" type="ORF">DRF59_14465</name>
</gene>
<dbReference type="PROSITE" id="PS51257">
    <property type="entry name" value="PROKAR_LIPOPROTEIN"/>
    <property type="match status" value="1"/>
</dbReference>
<sequence length="87" mass="10001">MIYFATKFEKVKIMKSMFKIVGAGVVMLMLSSCVVHEHHVRRMPPGHAKKVYGGSARYYAPGQVKKVYIYDDRGHHHHKGRGRGHHK</sequence>
<dbReference type="Proteomes" id="UP000256769">
    <property type="component" value="Unassembled WGS sequence"/>
</dbReference>
<name>A0A3D9CJS2_9FLAO</name>
<accession>A0A3D9CJS2</accession>